<organism evidence="2">
    <name type="scientific">viral metagenome</name>
    <dbReference type="NCBI Taxonomy" id="1070528"/>
    <lineage>
        <taxon>unclassified sequences</taxon>
        <taxon>metagenomes</taxon>
        <taxon>organismal metagenomes</taxon>
    </lineage>
</organism>
<name>A0A6C0H3J5_9ZZZZ</name>
<keyword evidence="1" id="KW-0812">Transmembrane</keyword>
<reference evidence="2" key="1">
    <citation type="journal article" date="2020" name="Nature">
        <title>Giant virus diversity and host interactions through global metagenomics.</title>
        <authorList>
            <person name="Schulz F."/>
            <person name="Roux S."/>
            <person name="Paez-Espino D."/>
            <person name="Jungbluth S."/>
            <person name="Walsh D.A."/>
            <person name="Denef V.J."/>
            <person name="McMahon K.D."/>
            <person name="Konstantinidis K.T."/>
            <person name="Eloe-Fadrosh E.A."/>
            <person name="Kyrpides N.C."/>
            <person name="Woyke T."/>
        </authorList>
    </citation>
    <scope>NUCLEOTIDE SEQUENCE</scope>
    <source>
        <strain evidence="2">GVMAG-M-3300023179-62</strain>
    </source>
</reference>
<proteinExistence type="predicted"/>
<sequence>MENSSMFLTCTGEWDDNAMKWNSSDVTDAYICCTEKCKGPVDFCYNYCKRSRSSASDMSKYRCSQMCEDQRKMCLDTCSLISKHVGKNNEYIECANKLECASQDVNCLSKNKKEIVDCCLKSCTPSKEIDCDKNCNYLHSFYMNQPPSLIRPGKKSRKNSFNFIVLLVFIIIFSLIFLFLIKRN</sequence>
<protein>
    <submittedName>
        <fullName evidence="2">Uncharacterized protein</fullName>
    </submittedName>
</protein>
<evidence type="ECO:0000313" key="2">
    <source>
        <dbReference type="EMBL" id="QHT74977.1"/>
    </source>
</evidence>
<dbReference type="AlphaFoldDB" id="A0A6C0H3J5"/>
<feature type="transmembrane region" description="Helical" evidence="1">
    <location>
        <begin position="161"/>
        <end position="181"/>
    </location>
</feature>
<keyword evidence="1" id="KW-1133">Transmembrane helix</keyword>
<evidence type="ECO:0000256" key="1">
    <source>
        <dbReference type="SAM" id="Phobius"/>
    </source>
</evidence>
<dbReference type="EMBL" id="MN739860">
    <property type="protein sequence ID" value="QHT74977.1"/>
    <property type="molecule type" value="Genomic_DNA"/>
</dbReference>
<accession>A0A6C0H3J5</accession>
<keyword evidence="1" id="KW-0472">Membrane</keyword>